<evidence type="ECO:0000256" key="1">
    <source>
        <dbReference type="SAM" id="MobiDB-lite"/>
    </source>
</evidence>
<feature type="compositionally biased region" description="Low complexity" evidence="1">
    <location>
        <begin position="713"/>
        <end position="729"/>
    </location>
</feature>
<sequence>MLFSCSEVSNFQAEALSYVRFFAFLSFTKYLNKKENKNFTLPVSSTGLSDGSGGSPQVNGHHSGRLLGAPSELMASEDCYPDSLDLIRMNQENEEDPNEDDELPELNAYVQSRMEALTGAAAAPTTTVSATTSLQAQSLTLPLRGETSFDLCPARQVSPNASVCFEDTKHFVAPPSLRGDVSRSTPPNLLPQVCITNTEDQKVSKSLNVCNTFGSSTASALSKRSPHDIPSIREPRSISVARPASALASTERYSFGSDIDSKACMSRFPMKAESLDNQLDQVVRFGPFLATSDPMRCQSTDCPLQRNTRQQPLPAPHLGHFALIGESQSNSRFVDNYNQIPSGVAGAMGPTIVTEGTENSKDISCGDRKSFPHAMQGLSCLSDSELPSLLPPPPPPPPLPPQLSRTTVNSGLSIHSVSSSPGARTNSISPSETRRSPLSDLYLSPTATRAPLNPQQAAEVATGNLTSRQSLAPLPFRPSNSATNSNDNSSTFDRYSKYRTQTAPPMVGSASDCSDQLDSLFPLHDSSQQPTAVAATSGLPLLSAPPHNTHPASICEKASPSTQIPSLYTQERGTDSGAINPISYDDSSAWGIPLLTNTTTTTTSTTTTTTAAASASASSLPISHQLTSAFSLSNNDTATSVRGAPGDLPRAVLTSSCSSPLIYRQKKLLHPSAYVSAQPRQQQCYISISSNNSVVGSQRYSWNGTPLTCPSSAMPATSTGTSGSSVAMACPQSPTRGSGRILQSHNGTGAGAGGGGQDLRLPQCRRNSFQGLATSAPFNATLQPVPPILTPATAAAVEHRIEAQNDRARCLPYLGSFVPRGSHDPTSSTVTTATGAPSSSSSSSSIVSSSSSLSAAITMDTPFSFSPFESHHSLSACLLCRKKCQRFTKVALVCRTFTLPRDGIRSIRSEQRSEAGLRIGSHPVQSRILGYADRHRDEQPGICITYRTDGHLLNSRRMQASTHVSTTTVHDLLFADDCALNTVLEEDMQRSMDLFATGCADFGLTISTAKSVVMPQPPPSAEYSALRINVNGDQLKNVENFAYLGSPLSRNTRIDDEVAQRISKASQTFGRLQASVWNRHGIHLNTKLEIIRDSVLTTGSGGGGGESGVAAAQGYYHLNLIHAQVTVPAPPGVEHTVDLVKIDGRTVISLITRLSTPPPLPTFTSWPLSSFFEG</sequence>
<dbReference type="PANTHER" id="PTHR47027:SF26">
    <property type="entry name" value="REVERSE TRANSCRIPTASE DOMAIN-CONTAINING PROTEIN"/>
    <property type="match status" value="1"/>
</dbReference>
<feature type="compositionally biased region" description="Pro residues" evidence="1">
    <location>
        <begin position="389"/>
        <end position="401"/>
    </location>
</feature>
<dbReference type="PANTHER" id="PTHR47027">
    <property type="entry name" value="REVERSE TRANSCRIPTASE DOMAIN-CONTAINING PROTEIN"/>
    <property type="match status" value="1"/>
</dbReference>
<dbReference type="EMBL" id="UYSU01032608">
    <property type="protein sequence ID" value="VDL90042.1"/>
    <property type="molecule type" value="Genomic_DNA"/>
</dbReference>
<accession>A0A183SHF9</accession>
<feature type="region of interest" description="Disordered" evidence="1">
    <location>
        <begin position="470"/>
        <end position="493"/>
    </location>
</feature>
<proteinExistence type="predicted"/>
<dbReference type="AlphaFoldDB" id="A0A183SHF9"/>
<keyword evidence="3" id="KW-1185">Reference proteome</keyword>
<feature type="compositionally biased region" description="Polar residues" evidence="1">
    <location>
        <begin position="559"/>
        <end position="571"/>
    </location>
</feature>
<evidence type="ECO:0000313" key="2">
    <source>
        <dbReference type="EMBL" id="VDL90042.1"/>
    </source>
</evidence>
<evidence type="ECO:0000313" key="4">
    <source>
        <dbReference type="WBParaSite" id="SSLN_0000376901-mRNA-1"/>
    </source>
</evidence>
<feature type="region of interest" description="Disordered" evidence="1">
    <location>
        <begin position="713"/>
        <end position="737"/>
    </location>
</feature>
<dbReference type="WBParaSite" id="SSLN_0000376901-mRNA-1">
    <property type="protein sequence ID" value="SSLN_0000376901-mRNA-1"/>
    <property type="gene ID" value="SSLN_0000376901"/>
</dbReference>
<feature type="region of interest" description="Disordered" evidence="1">
    <location>
        <begin position="821"/>
        <end position="846"/>
    </location>
</feature>
<feature type="compositionally biased region" description="Polar residues" evidence="1">
    <location>
        <begin position="405"/>
        <end position="431"/>
    </location>
</feature>
<reference evidence="4" key="1">
    <citation type="submission" date="2016-06" db="UniProtKB">
        <authorList>
            <consortium name="WormBaseParasite"/>
        </authorList>
    </citation>
    <scope>IDENTIFICATION</scope>
</reference>
<dbReference type="STRING" id="70667.A0A183SHF9"/>
<feature type="compositionally biased region" description="Low complexity" evidence="1">
    <location>
        <begin position="479"/>
        <end position="491"/>
    </location>
</feature>
<feature type="region of interest" description="Disordered" evidence="1">
    <location>
        <begin position="519"/>
        <end position="580"/>
    </location>
</feature>
<reference evidence="2 3" key="2">
    <citation type="submission" date="2018-11" db="EMBL/GenBank/DDBJ databases">
        <authorList>
            <consortium name="Pathogen Informatics"/>
        </authorList>
    </citation>
    <scope>NUCLEOTIDE SEQUENCE [LARGE SCALE GENOMIC DNA]</scope>
    <source>
        <strain evidence="2 3">NST_G2</strain>
    </source>
</reference>
<dbReference type="Proteomes" id="UP000275846">
    <property type="component" value="Unassembled WGS sequence"/>
</dbReference>
<feature type="compositionally biased region" description="Basic and acidic residues" evidence="1">
    <location>
        <begin position="358"/>
        <end position="369"/>
    </location>
</feature>
<gene>
    <name evidence="2" type="ORF">SSLN_LOCUS3657</name>
</gene>
<name>A0A183SHF9_SCHSO</name>
<evidence type="ECO:0000313" key="3">
    <source>
        <dbReference type="Proteomes" id="UP000275846"/>
    </source>
</evidence>
<organism evidence="4">
    <name type="scientific">Schistocephalus solidus</name>
    <name type="common">Tapeworm</name>
    <dbReference type="NCBI Taxonomy" id="70667"/>
    <lineage>
        <taxon>Eukaryota</taxon>
        <taxon>Metazoa</taxon>
        <taxon>Spiralia</taxon>
        <taxon>Lophotrochozoa</taxon>
        <taxon>Platyhelminthes</taxon>
        <taxon>Cestoda</taxon>
        <taxon>Eucestoda</taxon>
        <taxon>Diphyllobothriidea</taxon>
        <taxon>Diphyllobothriidae</taxon>
        <taxon>Schistocephalus</taxon>
    </lineage>
</organism>
<dbReference type="OrthoDB" id="6262725at2759"/>
<feature type="region of interest" description="Disordered" evidence="1">
    <location>
        <begin position="349"/>
        <end position="369"/>
    </location>
</feature>
<feature type="region of interest" description="Disordered" evidence="1">
    <location>
        <begin position="383"/>
        <end position="439"/>
    </location>
</feature>
<protein>
    <submittedName>
        <fullName evidence="4">Non-specific serine/threonine protein kinase</fullName>
    </submittedName>
</protein>
<feature type="compositionally biased region" description="Low complexity" evidence="1">
    <location>
        <begin position="825"/>
        <end position="846"/>
    </location>
</feature>